<dbReference type="PANTHER" id="PTHR24221">
    <property type="entry name" value="ATP-BINDING CASSETTE SUB-FAMILY B"/>
    <property type="match status" value="1"/>
</dbReference>
<feature type="transmembrane region" description="Helical" evidence="7">
    <location>
        <begin position="23"/>
        <end position="44"/>
    </location>
</feature>
<evidence type="ECO:0000256" key="7">
    <source>
        <dbReference type="SAM" id="Phobius"/>
    </source>
</evidence>
<protein>
    <submittedName>
        <fullName evidence="10">ATP-binding cassette domain-containing protein</fullName>
    </submittedName>
</protein>
<keyword evidence="2 7" id="KW-0812">Transmembrane</keyword>
<organism evidence="10 11">
    <name type="scientific">Streptacidiphilus cavernicola</name>
    <dbReference type="NCBI Taxonomy" id="3342716"/>
    <lineage>
        <taxon>Bacteria</taxon>
        <taxon>Bacillati</taxon>
        <taxon>Actinomycetota</taxon>
        <taxon>Actinomycetes</taxon>
        <taxon>Kitasatosporales</taxon>
        <taxon>Streptomycetaceae</taxon>
        <taxon>Streptacidiphilus</taxon>
    </lineage>
</organism>
<dbReference type="RefSeq" id="WP_380539720.1">
    <property type="nucleotide sequence ID" value="NZ_JBHFAB010000020.1"/>
</dbReference>
<feature type="transmembrane region" description="Helical" evidence="7">
    <location>
        <begin position="153"/>
        <end position="175"/>
    </location>
</feature>
<dbReference type="SUPFAM" id="SSF52540">
    <property type="entry name" value="P-loop containing nucleoside triphosphate hydrolases"/>
    <property type="match status" value="1"/>
</dbReference>
<feature type="transmembrane region" description="Helical" evidence="7">
    <location>
        <begin position="280"/>
        <end position="304"/>
    </location>
</feature>
<dbReference type="EMBL" id="JBHFAB010000020">
    <property type="protein sequence ID" value="MFC1419787.1"/>
    <property type="molecule type" value="Genomic_DNA"/>
</dbReference>
<feature type="domain" description="ABC transmembrane type-1" evidence="9">
    <location>
        <begin position="26"/>
        <end position="306"/>
    </location>
</feature>
<keyword evidence="5 7" id="KW-1133">Transmembrane helix</keyword>
<sequence length="600" mass="63533">MTTTILAVRHLLRLALRSDPARLARAAAMIAAGFLSTPLIALCLKSLTTAAIQHQLGAAVRLALATAALLVFELMMNHFAHLSYFELGDLCEVELQNDLISLTHGAGSLEQLDTPGYADTLALVREELPRTRASLEAVLQTGGLALQMGLTTVLLGALNPWLLLLPLVGAVPVLAGNRAQRLVDRAREEAAPRIRLGRHLLETATTQASVKEIRLSGAEAVLIDRHRSDWAATSRALGRAQGRAALLRAAGQFAFAAAYGGAIYLVVQQALHGGAGLGDVILVIALAAQVSLQVATALGLLTILQDAGHTMRRIRTLRTLAATGTGPASTGTDPGPSDLPVVLTQGIRLEHVSFSYPDSDRRILDDVTLDIPAGTALAVVGENGAGKSTLLKLLCGLYRPTSGRILVDGADLAAATPADWQRRVSTLFQDFARLELRLRDNTGIGDLDRIDDDRALHQALEAAEAGPVLDRVSGGLDGLLGRGYGDGAELSGGQWQKLGLARTLLRRSPLLVALDEPASALDATAEHALFERFADLVADARTETGAVTVLVSHRFSTVRMADLIVVLERGRVSEAGTHAQLAAADGLYAELYRLQAKVYA</sequence>
<evidence type="ECO:0000256" key="4">
    <source>
        <dbReference type="ARBA" id="ARBA00022840"/>
    </source>
</evidence>
<dbReference type="InterPro" id="IPR003439">
    <property type="entry name" value="ABC_transporter-like_ATP-bd"/>
</dbReference>
<dbReference type="PROSITE" id="PS50893">
    <property type="entry name" value="ABC_TRANSPORTER_2"/>
    <property type="match status" value="1"/>
</dbReference>
<keyword evidence="11" id="KW-1185">Reference proteome</keyword>
<keyword evidence="4 10" id="KW-0067">ATP-binding</keyword>
<gene>
    <name evidence="10" type="ORF">ACEZDE_24570</name>
</gene>
<accession>A0ABV6W1A2</accession>
<comment type="subcellular location">
    <subcellularLocation>
        <location evidence="1">Cell membrane</location>
        <topology evidence="1">Multi-pass membrane protein</topology>
    </subcellularLocation>
</comment>
<keyword evidence="3" id="KW-0547">Nucleotide-binding</keyword>
<keyword evidence="6 7" id="KW-0472">Membrane</keyword>
<dbReference type="PROSITE" id="PS50929">
    <property type="entry name" value="ABC_TM1F"/>
    <property type="match status" value="1"/>
</dbReference>
<feature type="transmembrane region" description="Helical" evidence="7">
    <location>
        <begin position="245"/>
        <end position="268"/>
    </location>
</feature>
<dbReference type="GO" id="GO:0005524">
    <property type="term" value="F:ATP binding"/>
    <property type="evidence" value="ECO:0007669"/>
    <property type="project" value="UniProtKB-KW"/>
</dbReference>
<dbReference type="Gene3D" id="1.20.1560.10">
    <property type="entry name" value="ABC transporter type 1, transmembrane domain"/>
    <property type="match status" value="1"/>
</dbReference>
<dbReference type="SMART" id="SM00382">
    <property type="entry name" value="AAA"/>
    <property type="match status" value="1"/>
</dbReference>
<dbReference type="InterPro" id="IPR011527">
    <property type="entry name" value="ABC1_TM_dom"/>
</dbReference>
<dbReference type="InterPro" id="IPR017871">
    <property type="entry name" value="ABC_transporter-like_CS"/>
</dbReference>
<evidence type="ECO:0000313" key="11">
    <source>
        <dbReference type="Proteomes" id="UP001592531"/>
    </source>
</evidence>
<dbReference type="InterPro" id="IPR039421">
    <property type="entry name" value="Type_1_exporter"/>
</dbReference>
<proteinExistence type="predicted"/>
<evidence type="ECO:0000313" key="10">
    <source>
        <dbReference type="EMBL" id="MFC1419787.1"/>
    </source>
</evidence>
<feature type="transmembrane region" description="Helical" evidence="7">
    <location>
        <begin position="56"/>
        <end position="76"/>
    </location>
</feature>
<evidence type="ECO:0000259" key="8">
    <source>
        <dbReference type="PROSITE" id="PS50893"/>
    </source>
</evidence>
<dbReference type="PANTHER" id="PTHR24221:SF654">
    <property type="entry name" value="ATP-BINDING CASSETTE SUB-FAMILY B MEMBER 6"/>
    <property type="match status" value="1"/>
</dbReference>
<comment type="caution">
    <text evidence="10">The sequence shown here is derived from an EMBL/GenBank/DDBJ whole genome shotgun (WGS) entry which is preliminary data.</text>
</comment>
<dbReference type="InterPro" id="IPR027417">
    <property type="entry name" value="P-loop_NTPase"/>
</dbReference>
<dbReference type="CDD" id="cd03228">
    <property type="entry name" value="ABCC_MRP_Like"/>
    <property type="match status" value="1"/>
</dbReference>
<dbReference type="PROSITE" id="PS00211">
    <property type="entry name" value="ABC_TRANSPORTER_1"/>
    <property type="match status" value="1"/>
</dbReference>
<evidence type="ECO:0000256" key="2">
    <source>
        <dbReference type="ARBA" id="ARBA00022692"/>
    </source>
</evidence>
<dbReference type="InterPro" id="IPR003593">
    <property type="entry name" value="AAA+_ATPase"/>
</dbReference>
<evidence type="ECO:0000256" key="1">
    <source>
        <dbReference type="ARBA" id="ARBA00004651"/>
    </source>
</evidence>
<dbReference type="SUPFAM" id="SSF90123">
    <property type="entry name" value="ABC transporter transmembrane region"/>
    <property type="match status" value="1"/>
</dbReference>
<name>A0ABV6W1A2_9ACTN</name>
<dbReference type="Pfam" id="PF00005">
    <property type="entry name" value="ABC_tran"/>
    <property type="match status" value="1"/>
</dbReference>
<evidence type="ECO:0000256" key="6">
    <source>
        <dbReference type="ARBA" id="ARBA00023136"/>
    </source>
</evidence>
<evidence type="ECO:0000256" key="5">
    <source>
        <dbReference type="ARBA" id="ARBA00022989"/>
    </source>
</evidence>
<feature type="domain" description="ABC transporter" evidence="8">
    <location>
        <begin position="347"/>
        <end position="594"/>
    </location>
</feature>
<evidence type="ECO:0000256" key="3">
    <source>
        <dbReference type="ARBA" id="ARBA00022741"/>
    </source>
</evidence>
<evidence type="ECO:0000259" key="9">
    <source>
        <dbReference type="PROSITE" id="PS50929"/>
    </source>
</evidence>
<reference evidence="10 11" key="1">
    <citation type="submission" date="2024-09" db="EMBL/GenBank/DDBJ databases">
        <authorList>
            <person name="Lee S.D."/>
        </authorList>
    </citation>
    <scope>NUCLEOTIDE SEQUENCE [LARGE SCALE GENOMIC DNA]</scope>
    <source>
        <strain evidence="10 11">N8-3</strain>
    </source>
</reference>
<dbReference type="InterPro" id="IPR036640">
    <property type="entry name" value="ABC1_TM_sf"/>
</dbReference>
<dbReference type="Gene3D" id="3.40.50.300">
    <property type="entry name" value="P-loop containing nucleotide triphosphate hydrolases"/>
    <property type="match status" value="1"/>
</dbReference>
<dbReference type="Proteomes" id="UP001592531">
    <property type="component" value="Unassembled WGS sequence"/>
</dbReference>